<organism evidence="7 8">
    <name type="scientific">[Myrmecia] bisecta</name>
    <dbReference type="NCBI Taxonomy" id="41462"/>
    <lineage>
        <taxon>Eukaryota</taxon>
        <taxon>Viridiplantae</taxon>
        <taxon>Chlorophyta</taxon>
        <taxon>core chlorophytes</taxon>
        <taxon>Trebouxiophyceae</taxon>
        <taxon>Trebouxiales</taxon>
        <taxon>Trebouxiaceae</taxon>
        <taxon>Myrmecia</taxon>
    </lineage>
</organism>
<dbReference type="EMBL" id="JALJOR010000001">
    <property type="protein sequence ID" value="KAK9829508.1"/>
    <property type="molecule type" value="Genomic_DNA"/>
</dbReference>
<dbReference type="PROSITE" id="PS50102">
    <property type="entry name" value="RRM"/>
    <property type="match status" value="2"/>
</dbReference>
<dbReference type="PANTHER" id="PTHR23139">
    <property type="entry name" value="RNA-BINDING PROTEIN"/>
    <property type="match status" value="1"/>
</dbReference>
<keyword evidence="8" id="KW-1185">Reference proteome</keyword>
<dbReference type="InterPro" id="IPR000504">
    <property type="entry name" value="RRM_dom"/>
</dbReference>
<dbReference type="GO" id="GO:0006397">
    <property type="term" value="P:mRNA processing"/>
    <property type="evidence" value="ECO:0007669"/>
    <property type="project" value="UniProtKB-KW"/>
</dbReference>
<evidence type="ECO:0000256" key="3">
    <source>
        <dbReference type="ARBA" id="ARBA00023187"/>
    </source>
</evidence>
<comment type="caution">
    <text evidence="7">The sequence shown here is derived from an EMBL/GenBank/DDBJ whole genome shotgun (WGS) entry which is preliminary data.</text>
</comment>
<dbReference type="SUPFAM" id="SSF54928">
    <property type="entry name" value="RNA-binding domain, RBD"/>
    <property type="match status" value="2"/>
</dbReference>
<keyword evidence="2 4" id="KW-0694">RNA-binding</keyword>
<dbReference type="Gene3D" id="3.30.70.330">
    <property type="match status" value="2"/>
</dbReference>
<keyword evidence="1" id="KW-0507">mRNA processing</keyword>
<evidence type="ECO:0000256" key="1">
    <source>
        <dbReference type="ARBA" id="ARBA00022664"/>
    </source>
</evidence>
<dbReference type="CDD" id="cd12231">
    <property type="entry name" value="RRM2_U2AF65"/>
    <property type="match status" value="1"/>
</dbReference>
<dbReference type="GO" id="GO:0008380">
    <property type="term" value="P:RNA splicing"/>
    <property type="evidence" value="ECO:0007669"/>
    <property type="project" value="UniProtKB-KW"/>
</dbReference>
<dbReference type="Proteomes" id="UP001489004">
    <property type="component" value="Unassembled WGS sequence"/>
</dbReference>
<evidence type="ECO:0000259" key="6">
    <source>
        <dbReference type="PROSITE" id="PS50102"/>
    </source>
</evidence>
<dbReference type="AlphaFoldDB" id="A0AAW1R7I4"/>
<evidence type="ECO:0000256" key="4">
    <source>
        <dbReference type="PROSITE-ProRule" id="PRU00176"/>
    </source>
</evidence>
<proteinExistence type="predicted"/>
<feature type="domain" description="RRM" evidence="6">
    <location>
        <begin position="216"/>
        <end position="298"/>
    </location>
</feature>
<dbReference type="SMART" id="SM00360">
    <property type="entry name" value="RRM"/>
    <property type="match status" value="2"/>
</dbReference>
<reference evidence="7 8" key="1">
    <citation type="journal article" date="2024" name="Nat. Commun.">
        <title>Phylogenomics reveals the evolutionary origins of lichenization in chlorophyte algae.</title>
        <authorList>
            <person name="Puginier C."/>
            <person name="Libourel C."/>
            <person name="Otte J."/>
            <person name="Skaloud P."/>
            <person name="Haon M."/>
            <person name="Grisel S."/>
            <person name="Petersen M."/>
            <person name="Berrin J.G."/>
            <person name="Delaux P.M."/>
            <person name="Dal Grande F."/>
            <person name="Keller J."/>
        </authorList>
    </citation>
    <scope>NUCLEOTIDE SEQUENCE [LARGE SCALE GENOMIC DNA]</scope>
    <source>
        <strain evidence="7 8">SAG 2043</strain>
    </source>
</reference>
<sequence length="415" mass="45796">MHQVSCRRGVQPAVVARFAARSWQNEFGKQRVCCNAPHRSRSEWQPAVVSVCSTNSACFEPLTRVDALTSSPELPPFVVLHPPLTVQHSFGNGRKQGGPGGPGPAPGPNSHRDEGSTAVQQPGALCTGAAARLWPGGATEAALESRRGPQYAGDQPVRDRSAGVQSMELQRLQELVDQRDAQIQRLQRTLQHFRRWAHHVQARYQMFNPEAARPARRIYIGNLPPDTTEVELRRHVNDLMVKSGGAAAAGFPVSSCKIYAERAYAFLEFRSVEEASNCMAFDGMAFKESFLKVRRPSNYDVNVAMMLGPTDPDPGLDLSSLEIVKTVVHDSPHKLFIGGLPCDWTEDQVKELLSLHGDLKAFNLVMDKNTGNSKGYAFCEYQDVSRTDAVIMEMNSKQVGNKFLTVKRALAPLLY</sequence>
<feature type="region of interest" description="Disordered" evidence="5">
    <location>
        <begin position="139"/>
        <end position="164"/>
    </location>
</feature>
<evidence type="ECO:0000256" key="2">
    <source>
        <dbReference type="ARBA" id="ARBA00022884"/>
    </source>
</evidence>
<evidence type="ECO:0000313" key="7">
    <source>
        <dbReference type="EMBL" id="KAK9829508.1"/>
    </source>
</evidence>
<evidence type="ECO:0000256" key="5">
    <source>
        <dbReference type="SAM" id="MobiDB-lite"/>
    </source>
</evidence>
<dbReference type="Pfam" id="PF00076">
    <property type="entry name" value="RRM_1"/>
    <property type="match status" value="1"/>
</dbReference>
<dbReference type="InterPro" id="IPR035979">
    <property type="entry name" value="RBD_domain_sf"/>
</dbReference>
<name>A0AAW1R7I4_9CHLO</name>
<feature type="domain" description="RRM" evidence="6">
    <location>
        <begin position="333"/>
        <end position="411"/>
    </location>
</feature>
<dbReference type="InterPro" id="IPR012677">
    <property type="entry name" value="Nucleotide-bd_a/b_plait_sf"/>
</dbReference>
<evidence type="ECO:0000313" key="8">
    <source>
        <dbReference type="Proteomes" id="UP001489004"/>
    </source>
</evidence>
<keyword evidence="3" id="KW-0508">mRNA splicing</keyword>
<feature type="region of interest" description="Disordered" evidence="5">
    <location>
        <begin position="85"/>
        <end position="120"/>
    </location>
</feature>
<accession>A0AAW1R7I4</accession>
<protein>
    <recommendedName>
        <fullName evidence="6">RRM domain-containing protein</fullName>
    </recommendedName>
</protein>
<gene>
    <name evidence="7" type="ORF">WJX72_006260</name>
</gene>
<dbReference type="GO" id="GO:0003723">
    <property type="term" value="F:RNA binding"/>
    <property type="evidence" value="ECO:0007669"/>
    <property type="project" value="UniProtKB-UniRule"/>
</dbReference>